<keyword evidence="1" id="KW-0812">Transmembrane</keyword>
<name>A0ABW5VA04_9BACI</name>
<reference evidence="3" key="1">
    <citation type="journal article" date="2019" name="Int. J. Syst. Evol. Microbiol.">
        <title>The Global Catalogue of Microorganisms (GCM) 10K type strain sequencing project: providing services to taxonomists for standard genome sequencing and annotation.</title>
        <authorList>
            <consortium name="The Broad Institute Genomics Platform"/>
            <consortium name="The Broad Institute Genome Sequencing Center for Infectious Disease"/>
            <person name="Wu L."/>
            <person name="Ma J."/>
        </authorList>
    </citation>
    <scope>NUCLEOTIDE SEQUENCE [LARGE SCALE GENOMIC DNA]</scope>
    <source>
        <strain evidence="3">TISTR 1535</strain>
    </source>
</reference>
<dbReference type="EMBL" id="JBHUNA010000022">
    <property type="protein sequence ID" value="MFD2761470.1"/>
    <property type="molecule type" value="Genomic_DNA"/>
</dbReference>
<keyword evidence="1" id="KW-0472">Membrane</keyword>
<proteinExistence type="predicted"/>
<sequence length="396" mass="45155">MQNKHPIITNAYHFISEAIIIFLLAFPVMHYHYAWVPHVSYLVVVTFVCALFSIYFRFGRIYGWYMLTAPLIGLVFYLLDYPVPLAAGFSIVWTWRYIAIAADSMPAKENTYMFATLFLGGALFLLVNEAVIIAYVCLQFVVLVFGYLASHLLVIARKDRKRFSRKLWLYVTGLLTAGSVSFYWLSDWGRYAFVKLAEGISYVLSVVFSQAALLLQFIKVDKLEETDKGSLKMGPGQQEYSDDKFGPSLMEILAPYIYWGMASLIIGVALFFAVRFFTRKAKRPDPADVNPAVSYAELAGGPHQNTRAWKDKWERLFKRPAHPVRKLVFDFEYTAAEQGYGRKSSETVEEWLGRIDVAIDLGTYQKVRYGEMDVSSEDLKKLKAALRAAAARFHDA</sequence>
<evidence type="ECO:0000256" key="1">
    <source>
        <dbReference type="SAM" id="Phobius"/>
    </source>
</evidence>
<protein>
    <recommendedName>
        <fullName evidence="4">DUF4129 domain-containing protein</fullName>
    </recommendedName>
</protein>
<feature type="transmembrane region" description="Helical" evidence="1">
    <location>
        <begin position="12"/>
        <end position="33"/>
    </location>
</feature>
<keyword evidence="1" id="KW-1133">Transmembrane helix</keyword>
<feature type="transmembrane region" description="Helical" evidence="1">
    <location>
        <begin position="85"/>
        <end position="103"/>
    </location>
</feature>
<feature type="transmembrane region" description="Helical" evidence="1">
    <location>
        <begin position="61"/>
        <end position="79"/>
    </location>
</feature>
<keyword evidence="3" id="KW-1185">Reference proteome</keyword>
<organism evidence="2 3">
    <name type="scientific">Lentibacillus juripiscarius</name>
    <dbReference type="NCBI Taxonomy" id="257446"/>
    <lineage>
        <taxon>Bacteria</taxon>
        <taxon>Bacillati</taxon>
        <taxon>Bacillota</taxon>
        <taxon>Bacilli</taxon>
        <taxon>Bacillales</taxon>
        <taxon>Bacillaceae</taxon>
        <taxon>Lentibacillus</taxon>
    </lineage>
</organism>
<comment type="caution">
    <text evidence="2">The sequence shown here is derived from an EMBL/GenBank/DDBJ whole genome shotgun (WGS) entry which is preliminary data.</text>
</comment>
<dbReference type="RefSeq" id="WP_382393993.1">
    <property type="nucleotide sequence ID" value="NZ_JBHUNA010000022.1"/>
</dbReference>
<dbReference type="Proteomes" id="UP001597502">
    <property type="component" value="Unassembled WGS sequence"/>
</dbReference>
<evidence type="ECO:0008006" key="4">
    <source>
        <dbReference type="Google" id="ProtNLM"/>
    </source>
</evidence>
<feature type="transmembrane region" description="Helical" evidence="1">
    <location>
        <begin position="133"/>
        <end position="155"/>
    </location>
</feature>
<feature type="transmembrane region" description="Helical" evidence="1">
    <location>
        <begin position="167"/>
        <end position="185"/>
    </location>
</feature>
<feature type="transmembrane region" description="Helical" evidence="1">
    <location>
        <begin position="39"/>
        <end position="56"/>
    </location>
</feature>
<feature type="transmembrane region" description="Helical" evidence="1">
    <location>
        <begin position="256"/>
        <end position="277"/>
    </location>
</feature>
<accession>A0ABW5VA04</accession>
<evidence type="ECO:0000313" key="3">
    <source>
        <dbReference type="Proteomes" id="UP001597502"/>
    </source>
</evidence>
<gene>
    <name evidence="2" type="ORF">ACFSUO_10885</name>
</gene>
<feature type="transmembrane region" description="Helical" evidence="1">
    <location>
        <begin position="110"/>
        <end position="127"/>
    </location>
</feature>
<evidence type="ECO:0000313" key="2">
    <source>
        <dbReference type="EMBL" id="MFD2761470.1"/>
    </source>
</evidence>